<evidence type="ECO:0000313" key="5">
    <source>
        <dbReference type="Proteomes" id="UP000092443"/>
    </source>
</evidence>
<feature type="active site" description="Nucleophile" evidence="2">
    <location>
        <position position="56"/>
    </location>
</feature>
<feature type="binding site" evidence="4">
    <location>
        <position position="58"/>
    </location>
    <ligand>
        <name>Mg(2+)</name>
        <dbReference type="ChEBI" id="CHEBI:18420"/>
    </ligand>
</feature>
<dbReference type="Proteomes" id="UP000092443">
    <property type="component" value="Unplaced"/>
</dbReference>
<dbReference type="InterPro" id="IPR006349">
    <property type="entry name" value="PGP_euk"/>
</dbReference>
<dbReference type="PIRSF" id="PIRSF000915">
    <property type="entry name" value="PGP-type_phosphatase"/>
    <property type="match status" value="1"/>
</dbReference>
<dbReference type="PANTHER" id="PTHR19288:SF93">
    <property type="entry name" value="FI11325P-RELATED"/>
    <property type="match status" value="1"/>
</dbReference>
<dbReference type="KEGG" id="gfs:119632647"/>
<organism evidence="5 6">
    <name type="scientific">Glossina fuscipes</name>
    <dbReference type="NCBI Taxonomy" id="7396"/>
    <lineage>
        <taxon>Eukaryota</taxon>
        <taxon>Metazoa</taxon>
        <taxon>Ecdysozoa</taxon>
        <taxon>Arthropoda</taxon>
        <taxon>Hexapoda</taxon>
        <taxon>Insecta</taxon>
        <taxon>Pterygota</taxon>
        <taxon>Neoptera</taxon>
        <taxon>Endopterygota</taxon>
        <taxon>Diptera</taxon>
        <taxon>Brachycera</taxon>
        <taxon>Muscomorpha</taxon>
        <taxon>Hippoboscoidea</taxon>
        <taxon>Glossinidae</taxon>
        <taxon>Glossina</taxon>
    </lineage>
</organism>
<evidence type="ECO:0000256" key="3">
    <source>
        <dbReference type="PIRSR" id="PIRSR000915-2"/>
    </source>
</evidence>
<sequence>MFSLQRFTNFNRSLVNGVKFSTQTFQKYKQSCTDLTKLPKAQARAFINSLEAVISDGDGVLWLNDRAIPGSPEAFNALTSRGKKTFICTNNSTRTRMSLMEKACGMGFKVTVDNIISSSHALAQYLKDMGFDKLVYVIGREGLIKELAAVGIKYLDIGSDDMKGTVKDMMNTIDLNDNVGAVVVGFDEYFSFPKLTKACSYLMKPDCLLLATNTDERYPAGEMILPATGCFVRAIEACAERPAKVMGKPNKEFCAALLKNGLIKPQTTLMVGDRGNTDVLFGYNCGFYTLFVGSGTNTLQDIEKWRHSTDRELHKQVPDFYLPKLGDLMKILKD</sequence>
<keyword evidence="4" id="KW-0479">Metal-binding</keyword>
<keyword evidence="4" id="KW-0460">Magnesium</keyword>
<dbReference type="InterPro" id="IPR036412">
    <property type="entry name" value="HAD-like_sf"/>
</dbReference>
<evidence type="ECO:0000313" key="6">
    <source>
        <dbReference type="RefSeq" id="XP_037881588.1"/>
    </source>
</evidence>
<feature type="binding site" evidence="3">
    <location>
        <position position="248"/>
    </location>
    <ligand>
        <name>substrate</name>
    </ligand>
</feature>
<dbReference type="InterPro" id="IPR006357">
    <property type="entry name" value="HAD-SF_hydro_IIA"/>
</dbReference>
<dbReference type="InterPro" id="IPR023214">
    <property type="entry name" value="HAD_sf"/>
</dbReference>
<dbReference type="SUPFAM" id="SSF56784">
    <property type="entry name" value="HAD-like"/>
    <property type="match status" value="1"/>
</dbReference>
<keyword evidence="1" id="KW-0378">Hydrolase</keyword>
<dbReference type="PANTHER" id="PTHR19288">
    <property type="entry name" value="4-NITROPHENYLPHOSPHATASE-RELATED"/>
    <property type="match status" value="1"/>
</dbReference>
<dbReference type="NCBIfam" id="TIGR01452">
    <property type="entry name" value="PGP_euk"/>
    <property type="match status" value="1"/>
</dbReference>
<reference evidence="6" key="1">
    <citation type="submission" date="2025-08" db="UniProtKB">
        <authorList>
            <consortium name="RefSeq"/>
        </authorList>
    </citation>
    <scope>IDENTIFICATION</scope>
    <source>
        <tissue evidence="6">Whole body pupa</tissue>
    </source>
</reference>
<dbReference type="Pfam" id="PF13344">
    <property type="entry name" value="Hydrolase_6"/>
    <property type="match status" value="1"/>
</dbReference>
<dbReference type="NCBIfam" id="TIGR01460">
    <property type="entry name" value="HAD-SF-IIA"/>
    <property type="match status" value="1"/>
</dbReference>
<dbReference type="GO" id="GO:0046872">
    <property type="term" value="F:metal ion binding"/>
    <property type="evidence" value="ECO:0007669"/>
    <property type="project" value="UniProtKB-KW"/>
</dbReference>
<feature type="binding site" evidence="4">
    <location>
        <position position="56"/>
    </location>
    <ligand>
        <name>Mg(2+)</name>
        <dbReference type="ChEBI" id="CHEBI:18420"/>
    </ligand>
</feature>
<comment type="cofactor">
    <cofactor evidence="4">
        <name>Mg(2+)</name>
        <dbReference type="ChEBI" id="CHEBI:18420"/>
    </cofactor>
    <text evidence="4">Divalent metal ions. Mg(2+) is the most effective.</text>
</comment>
<dbReference type="RefSeq" id="XP_037881588.1">
    <property type="nucleotide sequence ID" value="XM_038025660.1"/>
</dbReference>
<evidence type="ECO:0000256" key="1">
    <source>
        <dbReference type="ARBA" id="ARBA00022801"/>
    </source>
</evidence>
<dbReference type="Gene3D" id="3.40.50.1000">
    <property type="entry name" value="HAD superfamily/HAD-like"/>
    <property type="match status" value="2"/>
</dbReference>
<keyword evidence="5" id="KW-1185">Reference proteome</keyword>
<dbReference type="GO" id="GO:0005737">
    <property type="term" value="C:cytoplasm"/>
    <property type="evidence" value="ECO:0007669"/>
    <property type="project" value="TreeGrafter"/>
</dbReference>
<dbReference type="GeneID" id="119632647"/>
<accession>A0A8U0W8Q3</accession>
<gene>
    <name evidence="6" type="primary">LOC119632647</name>
</gene>
<proteinExistence type="predicted"/>
<evidence type="ECO:0000256" key="2">
    <source>
        <dbReference type="PIRSR" id="PIRSR000915-1"/>
    </source>
</evidence>
<dbReference type="GO" id="GO:0016791">
    <property type="term" value="F:phosphatase activity"/>
    <property type="evidence" value="ECO:0007669"/>
    <property type="project" value="InterPro"/>
</dbReference>
<evidence type="ECO:0000256" key="4">
    <source>
        <dbReference type="PIRSR" id="PIRSR000915-3"/>
    </source>
</evidence>
<dbReference type="AlphaFoldDB" id="A0A8U0W8Q3"/>
<dbReference type="Pfam" id="PF13242">
    <property type="entry name" value="Hydrolase_like"/>
    <property type="match status" value="1"/>
</dbReference>
<feature type="active site" description="Proton donor" evidence="2">
    <location>
        <position position="58"/>
    </location>
</feature>
<name>A0A8U0W8Q3_9MUSC</name>
<feature type="binding site" evidence="4">
    <location>
        <position position="273"/>
    </location>
    <ligand>
        <name>Mg(2+)</name>
        <dbReference type="ChEBI" id="CHEBI:18420"/>
    </ligand>
</feature>
<protein>
    <submittedName>
        <fullName evidence="6">Glycerol-3-phosphate phosphatase-like</fullName>
    </submittedName>
</protein>